<dbReference type="EnsemblMetazoa" id="MESCA002715-RA">
    <property type="protein sequence ID" value="MESCA002715-PA"/>
    <property type="gene ID" value="MESCA002715"/>
</dbReference>
<comment type="similarity">
    <text evidence="2">Belongs to the TMEM8 family.</text>
</comment>
<keyword evidence="6 8" id="KW-0472">Membrane</keyword>
<evidence type="ECO:0000259" key="9">
    <source>
        <dbReference type="PROSITE" id="PS50026"/>
    </source>
</evidence>
<dbReference type="InterPro" id="IPR000742">
    <property type="entry name" value="EGF"/>
</dbReference>
<reference evidence="10" key="2">
    <citation type="submission" date="2015-06" db="UniProtKB">
        <authorList>
            <consortium name="EnsemblMetazoa"/>
        </authorList>
    </citation>
    <scope>IDENTIFICATION</scope>
</reference>
<evidence type="ECO:0000313" key="10">
    <source>
        <dbReference type="EnsemblMetazoa" id="MESCA002715-PA"/>
    </source>
</evidence>
<evidence type="ECO:0000256" key="7">
    <source>
        <dbReference type="PROSITE-ProRule" id="PRU00076"/>
    </source>
</evidence>
<sequence length="635" mass="72220">MRAKGSRLAFSSALASERNWTNPNNERIEQQGLAFTKSCITKLKSELFVNTIDPIFLTNSKEVRNTLNDQKGNQNNIYSILIPEKVEKATIRILFLKPINDTPLLKVFIKSKSTPTNLNYKYMFKLDPRNYTQSDFNISVISNAWHFITVEASTKNSSFEVQYSINISFTQSAENIIENEFGYRMVRFQDIDFYETKRVNQMDFFLFDVEIFNSNGSSTDFFNLTSGINYGFRFHVYDCQDIGGTLTSLISLVNSDENIVFNKASDRMAEGPDIIFEQSSIKPEKLVLKSPDRISEQNLTVIKIAIICMNLEEPGIPELPGKCRYGNTFHNASAIVKTGEWFLTIQVFCIIDQKGKSLTDLLVESYSNENEVDECNGTFIISISSMPCGPNQCGSFGSCYHYMSGGFVYTTCVCRNGYRGWDCSDDSDVHSLGLILFSILLLTLSNLLFIPSVYLAIKRQYFTEAFIYFCSMFFSSFYHACDSGEDVYSFCLVRLSVLQFCDFYCGLLSIWVTLIAMANLRIKYVSLAHMIGAIGLAFGTEYDKQSLTVFLAPALIGICIISICWIYKCKKTKALYPSKKYLTIWLPIGAVLVMFGLICYAFLQTKQNYHIIHSIWHVVMAISILCLLPNRKIYL</sequence>
<dbReference type="InterPro" id="IPR021910">
    <property type="entry name" value="NGX6/PGAP6/MYMK"/>
</dbReference>
<feature type="transmembrane region" description="Helical" evidence="8">
    <location>
        <begin position="581"/>
        <end position="603"/>
    </location>
</feature>
<feature type="transmembrane region" description="Helical" evidence="8">
    <location>
        <begin position="548"/>
        <end position="569"/>
    </location>
</feature>
<keyword evidence="11" id="KW-1185">Reference proteome</keyword>
<evidence type="ECO:0000256" key="4">
    <source>
        <dbReference type="ARBA" id="ARBA00022692"/>
    </source>
</evidence>
<comment type="subcellular location">
    <subcellularLocation>
        <location evidence="1">Cell membrane</location>
        <topology evidence="1">Multi-pass membrane protein</topology>
    </subcellularLocation>
</comment>
<feature type="transmembrane region" description="Helical" evidence="8">
    <location>
        <begin position="492"/>
        <end position="517"/>
    </location>
</feature>
<feature type="disulfide bond" evidence="7">
    <location>
        <begin position="414"/>
        <end position="423"/>
    </location>
</feature>
<evidence type="ECO:0000256" key="3">
    <source>
        <dbReference type="ARBA" id="ARBA00022475"/>
    </source>
</evidence>
<organism evidence="10 11">
    <name type="scientific">Megaselia scalaris</name>
    <name type="common">Humpbacked fly</name>
    <name type="synonym">Phora scalaris</name>
    <dbReference type="NCBI Taxonomy" id="36166"/>
    <lineage>
        <taxon>Eukaryota</taxon>
        <taxon>Metazoa</taxon>
        <taxon>Ecdysozoa</taxon>
        <taxon>Arthropoda</taxon>
        <taxon>Hexapoda</taxon>
        <taxon>Insecta</taxon>
        <taxon>Pterygota</taxon>
        <taxon>Neoptera</taxon>
        <taxon>Endopterygota</taxon>
        <taxon>Diptera</taxon>
        <taxon>Brachycera</taxon>
        <taxon>Muscomorpha</taxon>
        <taxon>Platypezoidea</taxon>
        <taxon>Phoridae</taxon>
        <taxon>Megaseliini</taxon>
        <taxon>Megaselia</taxon>
    </lineage>
</organism>
<feature type="transmembrane region" description="Helical" evidence="8">
    <location>
        <begin position="524"/>
        <end position="542"/>
    </location>
</feature>
<evidence type="ECO:0000256" key="6">
    <source>
        <dbReference type="ARBA" id="ARBA00023136"/>
    </source>
</evidence>
<protein>
    <recommendedName>
        <fullName evidence="9">EGF-like domain-containing protein</fullName>
    </recommendedName>
</protein>
<dbReference type="AlphaFoldDB" id="T1GH31"/>
<dbReference type="HOGENOM" id="CLU_012979_0_0_1"/>
<keyword evidence="7" id="KW-0245">EGF-like domain</keyword>
<comment type="caution">
    <text evidence="7">Lacks conserved residue(s) required for the propagation of feature annotation.</text>
</comment>
<dbReference type="GO" id="GO:0005886">
    <property type="term" value="C:plasma membrane"/>
    <property type="evidence" value="ECO:0007669"/>
    <property type="project" value="UniProtKB-SubCell"/>
</dbReference>
<dbReference type="EMBL" id="CAQQ02189636">
    <property type="status" value="NOT_ANNOTATED_CDS"/>
    <property type="molecule type" value="Genomic_DNA"/>
</dbReference>
<evidence type="ECO:0000256" key="2">
    <source>
        <dbReference type="ARBA" id="ARBA00005542"/>
    </source>
</evidence>
<name>T1GH31_MEGSC</name>
<feature type="transmembrane region" description="Helical" evidence="8">
    <location>
        <begin position="429"/>
        <end position="449"/>
    </location>
</feature>
<dbReference type="PROSITE" id="PS00022">
    <property type="entry name" value="EGF_1"/>
    <property type="match status" value="1"/>
</dbReference>
<feature type="transmembrane region" description="Helical" evidence="8">
    <location>
        <begin position="609"/>
        <end position="628"/>
    </location>
</feature>
<keyword evidence="7" id="KW-1015">Disulfide bond</keyword>
<evidence type="ECO:0000313" key="11">
    <source>
        <dbReference type="Proteomes" id="UP000015102"/>
    </source>
</evidence>
<reference evidence="11" key="1">
    <citation type="submission" date="2013-02" db="EMBL/GenBank/DDBJ databases">
        <authorList>
            <person name="Hughes D."/>
        </authorList>
    </citation>
    <scope>NUCLEOTIDE SEQUENCE</scope>
    <source>
        <strain>Durham</strain>
        <strain evidence="11">NC isolate 2 -- Noor lab</strain>
    </source>
</reference>
<accession>T1GH31</accession>
<dbReference type="Proteomes" id="UP000015102">
    <property type="component" value="Unassembled WGS sequence"/>
</dbReference>
<feature type="domain" description="EGF-like" evidence="9">
    <location>
        <begin position="384"/>
        <end position="424"/>
    </location>
</feature>
<keyword evidence="3" id="KW-1003">Cell membrane</keyword>
<keyword evidence="4 8" id="KW-0812">Transmembrane</keyword>
<dbReference type="STRING" id="36166.T1GH31"/>
<dbReference type="PANTHER" id="PTHR14319">
    <property type="entry name" value="FIVE-SPAN TRANSMEMBRANE PROTEIN M83"/>
    <property type="match status" value="1"/>
</dbReference>
<dbReference type="OMA" id="ANCESYQ"/>
<dbReference type="PANTHER" id="PTHR14319:SF3">
    <property type="entry name" value="TRANSMEMBRANE PROTEIN-LIKE PROTEIN"/>
    <property type="match status" value="1"/>
</dbReference>
<feature type="transmembrane region" description="Helical" evidence="8">
    <location>
        <begin position="461"/>
        <end position="480"/>
    </location>
</feature>
<keyword evidence="5 8" id="KW-1133">Transmembrane helix</keyword>
<evidence type="ECO:0000256" key="8">
    <source>
        <dbReference type="SAM" id="Phobius"/>
    </source>
</evidence>
<dbReference type="Pfam" id="PF12036">
    <property type="entry name" value="DUF3522"/>
    <property type="match status" value="1"/>
</dbReference>
<dbReference type="PROSITE" id="PS50026">
    <property type="entry name" value="EGF_3"/>
    <property type="match status" value="1"/>
</dbReference>
<proteinExistence type="inferred from homology"/>
<evidence type="ECO:0000256" key="5">
    <source>
        <dbReference type="ARBA" id="ARBA00022989"/>
    </source>
</evidence>
<evidence type="ECO:0000256" key="1">
    <source>
        <dbReference type="ARBA" id="ARBA00004651"/>
    </source>
</evidence>
<dbReference type="PROSITE" id="PS01186">
    <property type="entry name" value="EGF_2"/>
    <property type="match status" value="1"/>
</dbReference>